<dbReference type="InterPro" id="IPR057429">
    <property type="entry name" value="WH_eIF2D"/>
</dbReference>
<dbReference type="InterPro" id="IPR036877">
    <property type="entry name" value="SUI1_dom_sf"/>
</dbReference>
<dbReference type="Pfam" id="PF26292">
    <property type="entry name" value="PUA_elF2D"/>
    <property type="match status" value="1"/>
</dbReference>
<dbReference type="InterPro" id="IPR048248">
    <property type="entry name" value="PUA_eIF2d-like"/>
</dbReference>
<organism evidence="3 4">
    <name type="scientific">Pichia kluyveri</name>
    <name type="common">Yeast</name>
    <dbReference type="NCBI Taxonomy" id="36015"/>
    <lineage>
        <taxon>Eukaryota</taxon>
        <taxon>Fungi</taxon>
        <taxon>Dikarya</taxon>
        <taxon>Ascomycota</taxon>
        <taxon>Saccharomycotina</taxon>
        <taxon>Pichiomycetes</taxon>
        <taxon>Pichiales</taxon>
        <taxon>Pichiaceae</taxon>
        <taxon>Pichia</taxon>
    </lineage>
</organism>
<feature type="region of interest" description="Disordered" evidence="1">
    <location>
        <begin position="200"/>
        <end position="227"/>
    </location>
</feature>
<sequence>MFRKTIEVKPSANLKSSERRKLKNDIETQMKGFRVPEKMSKAVFNTPEIKKGMIYYDATTKDPIFCQLRDGNDFIPTLQGLYLSINTSDDNFVCIPTIMTHDAVIDRLMNGANLMIRGCIGPFGAGLKNGAIVAVVNYLKPNIPIAVGECLMDLEGKTNDTAPSSGVAVNIFTYPGDKLNQLGRNLTDILEDAKVYTEKEQSELKKVEEESKGESTETGKVDETSETVVEDKFDDSNTKSAGDNEVVPKMENLEIKETDNEEESDEYIMSTEDIDEMFRRSVLYTLSQDTIQFPITATQFISGHILKNLPPVDTNIVNMKKTSWKKTAKFLKAMEKDNLLKLKGKDDKMVIVSVLPRSDPRVAEFVPYRIKKSANNDNKSGVSTPISDDSVSMQPEPPLILKNYLKPKNAARMLFNKIDKEYDSYYTEKEIKQFVQLYIKQNPQIVSKKDPQSIEPDDILREFNIKTAIKRADLADRVVSTCSPYHMLYREGDENSNDILKKKRFSYNKGKVPSINIDVENVRSRRKYVTRISGVEKFYVDVEKLADILKVKCSSSSTITEAKDPKDGRIVNIQGSQDSEVIKVLNKYWGIPVSVFVVKNGKSKRK</sequence>
<dbReference type="Gene3D" id="3.10.400.20">
    <property type="match status" value="1"/>
</dbReference>
<dbReference type="InterPro" id="IPR039759">
    <property type="entry name" value="eIF2D_SUI1"/>
</dbReference>
<dbReference type="GO" id="GO:0001731">
    <property type="term" value="P:formation of translation preinitiation complex"/>
    <property type="evidence" value="ECO:0007669"/>
    <property type="project" value="InterPro"/>
</dbReference>
<dbReference type="Pfam" id="PF01253">
    <property type="entry name" value="SUI1"/>
    <property type="match status" value="1"/>
</dbReference>
<evidence type="ECO:0000313" key="3">
    <source>
        <dbReference type="EMBL" id="GMM47321.1"/>
    </source>
</evidence>
<dbReference type="Proteomes" id="UP001378960">
    <property type="component" value="Unassembled WGS sequence"/>
</dbReference>
<dbReference type="InterPro" id="IPR039757">
    <property type="entry name" value="EIF2D"/>
</dbReference>
<evidence type="ECO:0000256" key="1">
    <source>
        <dbReference type="SAM" id="MobiDB-lite"/>
    </source>
</evidence>
<dbReference type="InterPro" id="IPR041366">
    <property type="entry name" value="Pre-PUA"/>
</dbReference>
<dbReference type="SUPFAM" id="SSF55159">
    <property type="entry name" value="eIF1-like"/>
    <property type="match status" value="1"/>
</dbReference>
<name>A0AAV5R9Q2_PICKL</name>
<dbReference type="PANTHER" id="PTHR12217:SF4">
    <property type="entry name" value="EUKARYOTIC TRANSLATION INITIATION FACTOR 2D"/>
    <property type="match status" value="1"/>
</dbReference>
<dbReference type="Gene3D" id="3.30.780.10">
    <property type="entry name" value="SUI1-like domain"/>
    <property type="match status" value="1"/>
</dbReference>
<keyword evidence="4" id="KW-1185">Reference proteome</keyword>
<dbReference type="PROSITE" id="PS50296">
    <property type="entry name" value="SUI1"/>
    <property type="match status" value="1"/>
</dbReference>
<reference evidence="3 4" key="1">
    <citation type="journal article" date="2023" name="Elife">
        <title>Identification of key yeast species and microbe-microbe interactions impacting larval growth of Drosophila in the wild.</title>
        <authorList>
            <person name="Mure A."/>
            <person name="Sugiura Y."/>
            <person name="Maeda R."/>
            <person name="Honda K."/>
            <person name="Sakurai N."/>
            <person name="Takahashi Y."/>
            <person name="Watada M."/>
            <person name="Katoh T."/>
            <person name="Gotoh A."/>
            <person name="Gotoh Y."/>
            <person name="Taniguchi I."/>
            <person name="Nakamura K."/>
            <person name="Hayashi T."/>
            <person name="Katayama T."/>
            <person name="Uemura T."/>
            <person name="Hattori Y."/>
        </authorList>
    </citation>
    <scope>NUCLEOTIDE SEQUENCE [LARGE SCALE GENOMIC DNA]</scope>
    <source>
        <strain evidence="3 4">PK-24</strain>
    </source>
</reference>
<accession>A0AAV5R9Q2</accession>
<dbReference type="EMBL" id="BTGB01000005">
    <property type="protein sequence ID" value="GMM47321.1"/>
    <property type="molecule type" value="Genomic_DNA"/>
</dbReference>
<comment type="caution">
    <text evidence="3">The sequence shown here is derived from an EMBL/GenBank/DDBJ whole genome shotgun (WGS) entry which is preliminary data.</text>
</comment>
<proteinExistence type="predicted"/>
<gene>
    <name evidence="3" type="ORF">DAPK24_038960</name>
</gene>
<dbReference type="PROSITE" id="PS50890">
    <property type="entry name" value="PUA"/>
    <property type="match status" value="1"/>
</dbReference>
<dbReference type="InterPro" id="IPR001950">
    <property type="entry name" value="SUI1"/>
</dbReference>
<dbReference type="GO" id="GO:0003743">
    <property type="term" value="F:translation initiation factor activity"/>
    <property type="evidence" value="ECO:0007669"/>
    <property type="project" value="InterPro"/>
</dbReference>
<evidence type="ECO:0000259" key="2">
    <source>
        <dbReference type="PROSITE" id="PS50296"/>
    </source>
</evidence>
<dbReference type="PANTHER" id="PTHR12217">
    <property type="entry name" value="EUKARYOTIC TRANSLATION INITIATION FACTOR 2D"/>
    <property type="match status" value="1"/>
</dbReference>
<evidence type="ECO:0000313" key="4">
    <source>
        <dbReference type="Proteomes" id="UP001378960"/>
    </source>
</evidence>
<dbReference type="SUPFAM" id="SSF88697">
    <property type="entry name" value="PUA domain-like"/>
    <property type="match status" value="1"/>
</dbReference>
<dbReference type="Pfam" id="PF25304">
    <property type="entry name" value="WHD_eIF2D"/>
    <property type="match status" value="1"/>
</dbReference>
<protein>
    <submittedName>
        <fullName evidence="3">Tma64 protein</fullName>
    </submittedName>
</protein>
<dbReference type="InterPro" id="IPR015947">
    <property type="entry name" value="PUA-like_sf"/>
</dbReference>
<feature type="domain" description="SUI1" evidence="2">
    <location>
        <begin position="523"/>
        <end position="589"/>
    </location>
</feature>
<dbReference type="Pfam" id="PF17832">
    <property type="entry name" value="Pre-PUA"/>
    <property type="match status" value="1"/>
</dbReference>
<dbReference type="AlphaFoldDB" id="A0AAV5R9Q2"/>
<dbReference type="CDD" id="cd11608">
    <property type="entry name" value="eIF2D_C"/>
    <property type="match status" value="1"/>
</dbReference>